<accession>A0A147GRS2</accession>
<evidence type="ECO:0000313" key="4">
    <source>
        <dbReference type="Proteomes" id="UP000072741"/>
    </source>
</evidence>
<evidence type="ECO:0000259" key="1">
    <source>
        <dbReference type="Pfam" id="PF01738"/>
    </source>
</evidence>
<gene>
    <name evidence="3" type="ORF">NS331_15240</name>
</gene>
<organism evidence="3 4">
    <name type="scientific">Pseudacidovorax intermedius</name>
    <dbReference type="NCBI Taxonomy" id="433924"/>
    <lineage>
        <taxon>Bacteria</taxon>
        <taxon>Pseudomonadati</taxon>
        <taxon>Pseudomonadota</taxon>
        <taxon>Betaproteobacteria</taxon>
        <taxon>Burkholderiales</taxon>
        <taxon>Comamonadaceae</taxon>
        <taxon>Pseudacidovorax</taxon>
    </lineage>
</organism>
<dbReference type="InterPro" id="IPR051049">
    <property type="entry name" value="Dienelactone_hydrolase-like"/>
</dbReference>
<dbReference type="Gene3D" id="3.10.450.50">
    <property type="match status" value="1"/>
</dbReference>
<dbReference type="RefSeq" id="WP_058642815.1">
    <property type="nucleotide sequence ID" value="NZ_LDSL01000096.1"/>
</dbReference>
<evidence type="ECO:0000259" key="2">
    <source>
        <dbReference type="Pfam" id="PF12680"/>
    </source>
</evidence>
<dbReference type="OrthoDB" id="62567at2"/>
<dbReference type="InterPro" id="IPR029058">
    <property type="entry name" value="AB_hydrolase_fold"/>
</dbReference>
<dbReference type="Pfam" id="PF01738">
    <property type="entry name" value="DLH"/>
    <property type="match status" value="1"/>
</dbReference>
<name>A0A147GRS2_9BURK</name>
<evidence type="ECO:0000313" key="3">
    <source>
        <dbReference type="EMBL" id="KTT18952.1"/>
    </source>
</evidence>
<dbReference type="GO" id="GO:0016787">
    <property type="term" value="F:hydrolase activity"/>
    <property type="evidence" value="ECO:0007669"/>
    <property type="project" value="InterPro"/>
</dbReference>
<protein>
    <recommendedName>
        <fullName evidence="5">Carboxymethylenebutenolidase</fullName>
    </recommendedName>
</protein>
<dbReference type="Pfam" id="PF12680">
    <property type="entry name" value="SnoaL_2"/>
    <property type="match status" value="1"/>
</dbReference>
<dbReference type="InterPro" id="IPR037401">
    <property type="entry name" value="SnoaL-like"/>
</dbReference>
<dbReference type="PANTHER" id="PTHR46623:SF6">
    <property type="entry name" value="ALPHA_BETA-HYDROLASES SUPERFAMILY PROTEIN"/>
    <property type="match status" value="1"/>
</dbReference>
<dbReference type="Gene3D" id="3.40.50.1820">
    <property type="entry name" value="alpha/beta hydrolase"/>
    <property type="match status" value="1"/>
</dbReference>
<evidence type="ECO:0008006" key="5">
    <source>
        <dbReference type="Google" id="ProtNLM"/>
    </source>
</evidence>
<proteinExistence type="predicted"/>
<dbReference type="InterPro" id="IPR032710">
    <property type="entry name" value="NTF2-like_dom_sf"/>
</dbReference>
<feature type="domain" description="SnoaL-like" evidence="2">
    <location>
        <begin position="237"/>
        <end position="351"/>
    </location>
</feature>
<dbReference type="SUPFAM" id="SSF54427">
    <property type="entry name" value="NTF2-like"/>
    <property type="match status" value="1"/>
</dbReference>
<dbReference type="SUPFAM" id="SSF53474">
    <property type="entry name" value="alpha/beta-Hydrolases"/>
    <property type="match status" value="1"/>
</dbReference>
<keyword evidence="4" id="KW-1185">Reference proteome</keyword>
<dbReference type="InterPro" id="IPR002925">
    <property type="entry name" value="Dienelactn_hydro"/>
</dbReference>
<reference evidence="3 4" key="1">
    <citation type="journal article" date="2016" name="Front. Microbiol.">
        <title>Genomic Resource of Rice Seed Associated Bacteria.</title>
        <authorList>
            <person name="Midha S."/>
            <person name="Bansal K."/>
            <person name="Sharma S."/>
            <person name="Kumar N."/>
            <person name="Patil P.P."/>
            <person name="Chaudhry V."/>
            <person name="Patil P.B."/>
        </authorList>
    </citation>
    <scope>NUCLEOTIDE SEQUENCE [LARGE SCALE GENOMIC DNA]</scope>
    <source>
        <strain evidence="3 4">NS331</strain>
    </source>
</reference>
<sequence>MSSLIPIGQDGLSVHMSLPASGSGPLLLVLQEIFGINANIRALCDEFAAEGYVAVAPDLFWRQGRGIDIDPAAPDAMARALALLERFDDGEAMRDIDAAISFARSQYGCSGPVASVGYCLGGRLALRALFDTEIQASVSYYGVGLETLVEQPLPPSKAALLHVAALDAHCPPTSQARIRAAATGAVKAHVYAGCDHAFARAGSAHHDADAARLAYDRTLSFLVPRVGPSYDLEALWEAHLDYEFSTRNVDLTMATMVAQPYVNHVPTMTGGVGHDSLRRFYRDYFIGANPVDTHQVSVSRTIGARQVVDEVIFSFTHDRRIEWLLPGVEPTGRKVRFGLVGVVRFRGDKLCHEHIYWDQATVLVQVGLIGTQGLPVVGAEGADKITDNRIPSNRLIASW</sequence>
<dbReference type="Proteomes" id="UP000072741">
    <property type="component" value="Unassembled WGS sequence"/>
</dbReference>
<comment type="caution">
    <text evidence="3">The sequence shown here is derived from an EMBL/GenBank/DDBJ whole genome shotgun (WGS) entry which is preliminary data.</text>
</comment>
<dbReference type="AlphaFoldDB" id="A0A147GRS2"/>
<feature type="domain" description="Dienelactone hydrolase" evidence="1">
    <location>
        <begin position="19"/>
        <end position="222"/>
    </location>
</feature>
<dbReference type="EMBL" id="LDSL01000096">
    <property type="protein sequence ID" value="KTT18952.1"/>
    <property type="molecule type" value="Genomic_DNA"/>
</dbReference>
<dbReference type="PATRIC" id="fig|433924.3.peg.5223"/>
<dbReference type="PANTHER" id="PTHR46623">
    <property type="entry name" value="CARBOXYMETHYLENEBUTENOLIDASE-RELATED"/>
    <property type="match status" value="1"/>
</dbReference>